<evidence type="ECO:0000256" key="1">
    <source>
        <dbReference type="SAM" id="MobiDB-lite"/>
    </source>
</evidence>
<feature type="compositionally biased region" description="Pro residues" evidence="1">
    <location>
        <begin position="69"/>
        <end position="82"/>
    </location>
</feature>
<dbReference type="AlphaFoldDB" id="A0A7W7H142"/>
<gene>
    <name evidence="3" type="ORF">BJY16_005462</name>
</gene>
<feature type="compositionally biased region" description="Low complexity" evidence="1">
    <location>
        <begin position="11"/>
        <end position="20"/>
    </location>
</feature>
<feature type="compositionally biased region" description="Low complexity" evidence="1">
    <location>
        <begin position="88"/>
        <end position="141"/>
    </location>
</feature>
<feature type="transmembrane region" description="Helical" evidence="2">
    <location>
        <begin position="44"/>
        <end position="65"/>
    </location>
</feature>
<dbReference type="EMBL" id="JACHNB010000001">
    <property type="protein sequence ID" value="MBB4742003.1"/>
    <property type="molecule type" value="Genomic_DNA"/>
</dbReference>
<dbReference type="PRINTS" id="PR01217">
    <property type="entry name" value="PRICHEXTENSN"/>
</dbReference>
<name>A0A7W7H142_9ACTN</name>
<sequence>MTDTDLEQRLRGALSARAAAVTSRDLRHEPAPSRTARPSAPARWWLPLTAGVAAAAVTITAFAVLRPTDPAPTPPASPPSPAPSVEHSPSTSPAARTTSPAAPATSPATRTTSPSPTARPSTAPAASPSSSSIADATPSASKPAATIPPTPR</sequence>
<proteinExistence type="predicted"/>
<organism evidence="3 4">
    <name type="scientific">Actinoplanes octamycinicus</name>
    <dbReference type="NCBI Taxonomy" id="135948"/>
    <lineage>
        <taxon>Bacteria</taxon>
        <taxon>Bacillati</taxon>
        <taxon>Actinomycetota</taxon>
        <taxon>Actinomycetes</taxon>
        <taxon>Micromonosporales</taxon>
        <taxon>Micromonosporaceae</taxon>
        <taxon>Actinoplanes</taxon>
    </lineage>
</organism>
<keyword evidence="4" id="KW-1185">Reference proteome</keyword>
<evidence type="ECO:0000313" key="4">
    <source>
        <dbReference type="Proteomes" id="UP000546162"/>
    </source>
</evidence>
<reference evidence="3 4" key="1">
    <citation type="submission" date="2020-08" db="EMBL/GenBank/DDBJ databases">
        <title>Sequencing the genomes of 1000 actinobacteria strains.</title>
        <authorList>
            <person name="Klenk H.-P."/>
        </authorList>
    </citation>
    <scope>NUCLEOTIDE SEQUENCE [LARGE SCALE GENOMIC DNA]</scope>
    <source>
        <strain evidence="3 4">DSM 45809</strain>
    </source>
</reference>
<accession>A0A7W7H142</accession>
<feature type="region of interest" description="Disordered" evidence="1">
    <location>
        <begin position="66"/>
        <end position="152"/>
    </location>
</feature>
<keyword evidence="2" id="KW-0812">Transmembrane</keyword>
<keyword evidence="2" id="KW-1133">Transmembrane helix</keyword>
<feature type="compositionally biased region" description="Basic and acidic residues" evidence="1">
    <location>
        <begin position="1"/>
        <end position="10"/>
    </location>
</feature>
<dbReference type="RefSeq" id="WP_185042425.1">
    <property type="nucleotide sequence ID" value="NZ_BAABFG010000005.1"/>
</dbReference>
<protein>
    <submittedName>
        <fullName evidence="3">Cytoskeletal protein RodZ</fullName>
    </submittedName>
</protein>
<dbReference type="Proteomes" id="UP000546162">
    <property type="component" value="Unassembled WGS sequence"/>
</dbReference>
<evidence type="ECO:0000256" key="2">
    <source>
        <dbReference type="SAM" id="Phobius"/>
    </source>
</evidence>
<keyword evidence="2" id="KW-0472">Membrane</keyword>
<comment type="caution">
    <text evidence="3">The sequence shown here is derived from an EMBL/GenBank/DDBJ whole genome shotgun (WGS) entry which is preliminary data.</text>
</comment>
<feature type="compositionally biased region" description="Low complexity" evidence="1">
    <location>
        <begin position="32"/>
        <end position="42"/>
    </location>
</feature>
<evidence type="ECO:0000313" key="3">
    <source>
        <dbReference type="EMBL" id="MBB4742003.1"/>
    </source>
</evidence>
<feature type="region of interest" description="Disordered" evidence="1">
    <location>
        <begin position="1"/>
        <end position="42"/>
    </location>
</feature>